<evidence type="ECO:0000313" key="1">
    <source>
        <dbReference type="EMBL" id="EDW63221.2"/>
    </source>
</evidence>
<dbReference type="KEGG" id="dvi:6628783"/>
<protein>
    <submittedName>
        <fullName evidence="1">Uncharacterized protein</fullName>
    </submittedName>
</protein>
<accession>B4LUQ3</accession>
<dbReference type="EMBL" id="CH940649">
    <property type="protein sequence ID" value="EDW63221.2"/>
    <property type="molecule type" value="Genomic_DNA"/>
</dbReference>
<dbReference type="HOGENOM" id="CLU_792920_0_0_1"/>
<name>B4LUQ3_DROVI</name>
<gene>
    <name evidence="1" type="primary">Dvir\GJ14156</name>
    <name evidence="1" type="ORF">Dvir_GJ14156</name>
</gene>
<organism evidence="1 2">
    <name type="scientific">Drosophila virilis</name>
    <name type="common">Fruit fly</name>
    <dbReference type="NCBI Taxonomy" id="7244"/>
    <lineage>
        <taxon>Eukaryota</taxon>
        <taxon>Metazoa</taxon>
        <taxon>Ecdysozoa</taxon>
        <taxon>Arthropoda</taxon>
        <taxon>Hexapoda</taxon>
        <taxon>Insecta</taxon>
        <taxon>Pterygota</taxon>
        <taxon>Neoptera</taxon>
        <taxon>Endopterygota</taxon>
        <taxon>Diptera</taxon>
        <taxon>Brachycera</taxon>
        <taxon>Muscomorpha</taxon>
        <taxon>Ephydroidea</taxon>
        <taxon>Drosophilidae</taxon>
        <taxon>Drosophila</taxon>
    </lineage>
</organism>
<dbReference type="Proteomes" id="UP000008792">
    <property type="component" value="Unassembled WGS sequence"/>
</dbReference>
<keyword evidence="2" id="KW-1185">Reference proteome</keyword>
<sequence length="364" mass="41651">MWQPDIPSWCYYNSMSMPDPNAQFVNTLYPQQQQQQAFVSPGSSRQPTYAYAPQLQPTQPRPTSHYYGLSQTQPVNNFLNSYNSFNSTNTAQMQAQAVSLARAQQQAWIDYPAQKPPQSFNYWYQNQENLSILAPQSFCETKPIISLEDGSLACQQQGSHSSALSCYPAGNRQGIQYFSHHSSGSLNRIDSVSSFKNQQGLRIRNSEQDLVEYRRIAARKLKSVEKQEVSGLRAPQELQIREIEQKCSLVNENYQVEIRPKAPLAQNVVVEGPLESRDNGFFKKLGLFKEPLLRRQQKPAQLHTNSNCCDQNCDPSSSQAAIERPRKKRNFWKRLFGGMHYPSNVDLRVLMEQDQLEAIEFGKR</sequence>
<proteinExistence type="predicted"/>
<evidence type="ECO:0000313" key="2">
    <source>
        <dbReference type="Proteomes" id="UP000008792"/>
    </source>
</evidence>
<dbReference type="AlphaFoldDB" id="B4LUQ3"/>
<reference evidence="1 2" key="1">
    <citation type="journal article" date="2007" name="Nature">
        <title>Evolution of genes and genomes on the Drosophila phylogeny.</title>
        <authorList>
            <consortium name="Drosophila 12 Genomes Consortium"/>
            <person name="Clark A.G."/>
            <person name="Eisen M.B."/>
            <person name="Smith D.R."/>
            <person name="Bergman C.M."/>
            <person name="Oliver B."/>
            <person name="Markow T.A."/>
            <person name="Kaufman T.C."/>
            <person name="Kellis M."/>
            <person name="Gelbart W."/>
            <person name="Iyer V.N."/>
            <person name="Pollard D.A."/>
            <person name="Sackton T.B."/>
            <person name="Larracuente A.M."/>
            <person name="Singh N.D."/>
            <person name="Abad J.P."/>
            <person name="Abt D.N."/>
            <person name="Adryan B."/>
            <person name="Aguade M."/>
            <person name="Akashi H."/>
            <person name="Anderson W.W."/>
            <person name="Aquadro C.F."/>
            <person name="Ardell D.H."/>
            <person name="Arguello R."/>
            <person name="Artieri C.G."/>
            <person name="Barbash D.A."/>
            <person name="Barker D."/>
            <person name="Barsanti P."/>
            <person name="Batterham P."/>
            <person name="Batzoglou S."/>
            <person name="Begun D."/>
            <person name="Bhutkar A."/>
            <person name="Blanco E."/>
            <person name="Bosak S.A."/>
            <person name="Bradley R.K."/>
            <person name="Brand A.D."/>
            <person name="Brent M.R."/>
            <person name="Brooks A.N."/>
            <person name="Brown R.H."/>
            <person name="Butlin R.K."/>
            <person name="Caggese C."/>
            <person name="Calvi B.R."/>
            <person name="Bernardo de Carvalho A."/>
            <person name="Caspi A."/>
            <person name="Castrezana S."/>
            <person name="Celniker S.E."/>
            <person name="Chang J.L."/>
            <person name="Chapple C."/>
            <person name="Chatterji S."/>
            <person name="Chinwalla A."/>
            <person name="Civetta A."/>
            <person name="Clifton S.W."/>
            <person name="Comeron J.M."/>
            <person name="Costello J.C."/>
            <person name="Coyne J.A."/>
            <person name="Daub J."/>
            <person name="David R.G."/>
            <person name="Delcher A.L."/>
            <person name="Delehaunty K."/>
            <person name="Do C.B."/>
            <person name="Ebling H."/>
            <person name="Edwards K."/>
            <person name="Eickbush T."/>
            <person name="Evans J.D."/>
            <person name="Filipski A."/>
            <person name="Findeiss S."/>
            <person name="Freyhult E."/>
            <person name="Fulton L."/>
            <person name="Fulton R."/>
            <person name="Garcia A.C."/>
            <person name="Gardiner A."/>
            <person name="Garfield D.A."/>
            <person name="Garvin B.E."/>
            <person name="Gibson G."/>
            <person name="Gilbert D."/>
            <person name="Gnerre S."/>
            <person name="Godfrey J."/>
            <person name="Good R."/>
            <person name="Gotea V."/>
            <person name="Gravely B."/>
            <person name="Greenberg A.J."/>
            <person name="Griffiths-Jones S."/>
            <person name="Gross S."/>
            <person name="Guigo R."/>
            <person name="Gustafson E.A."/>
            <person name="Haerty W."/>
            <person name="Hahn M.W."/>
            <person name="Halligan D.L."/>
            <person name="Halpern A.L."/>
            <person name="Halter G.M."/>
            <person name="Han M.V."/>
            <person name="Heger A."/>
            <person name="Hillier L."/>
            <person name="Hinrichs A.S."/>
            <person name="Holmes I."/>
            <person name="Hoskins R.A."/>
            <person name="Hubisz M.J."/>
            <person name="Hultmark D."/>
            <person name="Huntley M.A."/>
            <person name="Jaffe D.B."/>
            <person name="Jagadeeshan S."/>
            <person name="Jeck W.R."/>
            <person name="Johnson J."/>
            <person name="Jones C.D."/>
            <person name="Jordan W.C."/>
            <person name="Karpen G.H."/>
            <person name="Kataoka E."/>
            <person name="Keightley P.D."/>
            <person name="Kheradpour P."/>
            <person name="Kirkness E.F."/>
            <person name="Koerich L.B."/>
            <person name="Kristiansen K."/>
            <person name="Kudrna D."/>
            <person name="Kulathinal R.J."/>
            <person name="Kumar S."/>
            <person name="Kwok R."/>
            <person name="Lander E."/>
            <person name="Langley C.H."/>
            <person name="Lapoint R."/>
            <person name="Lazzaro B.P."/>
            <person name="Lee S.J."/>
            <person name="Levesque L."/>
            <person name="Li R."/>
            <person name="Lin C.F."/>
            <person name="Lin M.F."/>
            <person name="Lindblad-Toh K."/>
            <person name="Llopart A."/>
            <person name="Long M."/>
            <person name="Low L."/>
            <person name="Lozovsky E."/>
            <person name="Lu J."/>
            <person name="Luo M."/>
            <person name="Machado C.A."/>
            <person name="Makalowski W."/>
            <person name="Marzo M."/>
            <person name="Matsuda M."/>
            <person name="Matzkin L."/>
            <person name="McAllister B."/>
            <person name="McBride C.S."/>
            <person name="McKernan B."/>
            <person name="McKernan K."/>
            <person name="Mendez-Lago M."/>
            <person name="Minx P."/>
            <person name="Mollenhauer M.U."/>
            <person name="Montooth K."/>
            <person name="Mount S.M."/>
            <person name="Mu X."/>
            <person name="Myers E."/>
            <person name="Negre B."/>
            <person name="Newfeld S."/>
            <person name="Nielsen R."/>
            <person name="Noor M.A."/>
            <person name="O'Grady P."/>
            <person name="Pachter L."/>
            <person name="Papaceit M."/>
            <person name="Parisi M.J."/>
            <person name="Parisi M."/>
            <person name="Parts L."/>
            <person name="Pedersen J.S."/>
            <person name="Pesole G."/>
            <person name="Phillippy A.M."/>
            <person name="Ponting C.P."/>
            <person name="Pop M."/>
            <person name="Porcelli D."/>
            <person name="Powell J.R."/>
            <person name="Prohaska S."/>
            <person name="Pruitt K."/>
            <person name="Puig M."/>
            <person name="Quesneville H."/>
            <person name="Ram K.R."/>
            <person name="Rand D."/>
            <person name="Rasmussen M.D."/>
            <person name="Reed L.K."/>
            <person name="Reenan R."/>
            <person name="Reily A."/>
            <person name="Remington K.A."/>
            <person name="Rieger T.T."/>
            <person name="Ritchie M.G."/>
            <person name="Robin C."/>
            <person name="Rogers Y.H."/>
            <person name="Rohde C."/>
            <person name="Rozas J."/>
            <person name="Rubenfield M.J."/>
            <person name="Ruiz A."/>
            <person name="Russo S."/>
            <person name="Salzberg S.L."/>
            <person name="Sanchez-Gracia A."/>
            <person name="Saranga D.J."/>
            <person name="Sato H."/>
            <person name="Schaeffer S.W."/>
            <person name="Schatz M.C."/>
            <person name="Schlenke T."/>
            <person name="Schwartz R."/>
            <person name="Segarra C."/>
            <person name="Singh R.S."/>
            <person name="Sirot L."/>
            <person name="Sirota M."/>
            <person name="Sisneros N.B."/>
            <person name="Smith C.D."/>
            <person name="Smith T.F."/>
            <person name="Spieth J."/>
            <person name="Stage D.E."/>
            <person name="Stark A."/>
            <person name="Stephan W."/>
            <person name="Strausberg R.L."/>
            <person name="Strempel S."/>
            <person name="Sturgill D."/>
            <person name="Sutton G."/>
            <person name="Sutton G.G."/>
            <person name="Tao W."/>
            <person name="Teichmann S."/>
            <person name="Tobari Y.N."/>
            <person name="Tomimura Y."/>
            <person name="Tsolas J.M."/>
            <person name="Valente V.L."/>
            <person name="Venter E."/>
            <person name="Venter J.C."/>
            <person name="Vicario S."/>
            <person name="Vieira F.G."/>
            <person name="Vilella A.J."/>
            <person name="Villasante A."/>
            <person name="Walenz B."/>
            <person name="Wang J."/>
            <person name="Wasserman M."/>
            <person name="Watts T."/>
            <person name="Wilson D."/>
            <person name="Wilson R.K."/>
            <person name="Wing R.A."/>
            <person name="Wolfner M.F."/>
            <person name="Wong A."/>
            <person name="Wong G.K."/>
            <person name="Wu C.I."/>
            <person name="Wu G."/>
            <person name="Yamamoto D."/>
            <person name="Yang H.P."/>
            <person name="Yang S.P."/>
            <person name="Yorke J.A."/>
            <person name="Yoshida K."/>
            <person name="Zdobnov E."/>
            <person name="Zhang P."/>
            <person name="Zhang Y."/>
            <person name="Zimin A.V."/>
            <person name="Baldwin J."/>
            <person name="Abdouelleil A."/>
            <person name="Abdulkadir J."/>
            <person name="Abebe A."/>
            <person name="Abera B."/>
            <person name="Abreu J."/>
            <person name="Acer S.C."/>
            <person name="Aftuck L."/>
            <person name="Alexander A."/>
            <person name="An P."/>
            <person name="Anderson E."/>
            <person name="Anderson S."/>
            <person name="Arachi H."/>
            <person name="Azer M."/>
            <person name="Bachantsang P."/>
            <person name="Barry A."/>
            <person name="Bayul T."/>
            <person name="Berlin A."/>
            <person name="Bessette D."/>
            <person name="Bloom T."/>
            <person name="Blye J."/>
            <person name="Boguslavskiy L."/>
            <person name="Bonnet C."/>
            <person name="Boukhgalter B."/>
            <person name="Bourzgui I."/>
            <person name="Brown A."/>
            <person name="Cahill P."/>
            <person name="Channer S."/>
            <person name="Cheshatsang Y."/>
            <person name="Chuda L."/>
            <person name="Citroen M."/>
            <person name="Collymore A."/>
            <person name="Cooke P."/>
            <person name="Costello M."/>
            <person name="D'Aco K."/>
            <person name="Daza R."/>
            <person name="De Haan G."/>
            <person name="DeGray S."/>
            <person name="DeMaso C."/>
            <person name="Dhargay N."/>
            <person name="Dooley K."/>
            <person name="Dooley E."/>
            <person name="Doricent M."/>
            <person name="Dorje P."/>
            <person name="Dorjee K."/>
            <person name="Dupes A."/>
            <person name="Elong R."/>
            <person name="Falk J."/>
            <person name="Farina A."/>
            <person name="Faro S."/>
            <person name="Ferguson D."/>
            <person name="Fisher S."/>
            <person name="Foley C.D."/>
            <person name="Franke A."/>
            <person name="Friedrich D."/>
            <person name="Gadbois L."/>
            <person name="Gearin G."/>
            <person name="Gearin C.R."/>
            <person name="Giannoukos G."/>
            <person name="Goode T."/>
            <person name="Graham J."/>
            <person name="Grandbois E."/>
            <person name="Grewal S."/>
            <person name="Gyaltsen K."/>
            <person name="Hafez N."/>
            <person name="Hagos B."/>
            <person name="Hall J."/>
            <person name="Henson C."/>
            <person name="Hollinger A."/>
            <person name="Honan T."/>
            <person name="Huard M.D."/>
            <person name="Hughes L."/>
            <person name="Hurhula B."/>
            <person name="Husby M.E."/>
            <person name="Kamat A."/>
            <person name="Kanga B."/>
            <person name="Kashin S."/>
            <person name="Khazanovich D."/>
            <person name="Kisner P."/>
            <person name="Lance K."/>
            <person name="Lara M."/>
            <person name="Lee W."/>
            <person name="Lennon N."/>
            <person name="Letendre F."/>
            <person name="LeVine R."/>
            <person name="Lipovsky A."/>
            <person name="Liu X."/>
            <person name="Liu J."/>
            <person name="Liu S."/>
            <person name="Lokyitsang T."/>
            <person name="Lokyitsang Y."/>
            <person name="Lubonja R."/>
            <person name="Lui A."/>
            <person name="MacDonald P."/>
            <person name="Magnisalis V."/>
            <person name="Maru K."/>
            <person name="Matthews C."/>
            <person name="McCusker W."/>
            <person name="McDonough S."/>
            <person name="Mehta T."/>
            <person name="Meldrim J."/>
            <person name="Meneus L."/>
            <person name="Mihai O."/>
            <person name="Mihalev A."/>
            <person name="Mihova T."/>
            <person name="Mittelman R."/>
            <person name="Mlenga V."/>
            <person name="Montmayeur A."/>
            <person name="Mulrain L."/>
            <person name="Navidi A."/>
            <person name="Naylor J."/>
            <person name="Negash T."/>
            <person name="Nguyen T."/>
            <person name="Nguyen N."/>
            <person name="Nicol R."/>
            <person name="Norbu C."/>
            <person name="Norbu N."/>
            <person name="Novod N."/>
            <person name="O'Neill B."/>
            <person name="Osman S."/>
            <person name="Markiewicz E."/>
            <person name="Oyono O.L."/>
            <person name="Patti C."/>
            <person name="Phunkhang P."/>
            <person name="Pierre F."/>
            <person name="Priest M."/>
            <person name="Raghuraman S."/>
            <person name="Rege F."/>
            <person name="Reyes R."/>
            <person name="Rise C."/>
            <person name="Rogov P."/>
            <person name="Ross K."/>
            <person name="Ryan E."/>
            <person name="Settipalli S."/>
            <person name="Shea T."/>
            <person name="Sherpa N."/>
            <person name="Shi L."/>
            <person name="Shih D."/>
            <person name="Sparrow T."/>
            <person name="Spaulding J."/>
            <person name="Stalker J."/>
            <person name="Stange-Thomann N."/>
            <person name="Stavropoulos S."/>
            <person name="Stone C."/>
            <person name="Strader C."/>
            <person name="Tesfaye S."/>
            <person name="Thomson T."/>
            <person name="Thoulutsang Y."/>
            <person name="Thoulutsang D."/>
            <person name="Topham K."/>
            <person name="Topping I."/>
            <person name="Tsamla T."/>
            <person name="Vassiliev H."/>
            <person name="Vo A."/>
            <person name="Wangchuk T."/>
            <person name="Wangdi T."/>
            <person name="Weiand M."/>
            <person name="Wilkinson J."/>
            <person name="Wilson A."/>
            <person name="Yadav S."/>
            <person name="Young G."/>
            <person name="Yu Q."/>
            <person name="Zembek L."/>
            <person name="Zhong D."/>
            <person name="Zimmer A."/>
            <person name="Zwirko Z."/>
            <person name="Jaffe D.B."/>
            <person name="Alvarez P."/>
            <person name="Brockman W."/>
            <person name="Butler J."/>
            <person name="Chin C."/>
            <person name="Gnerre S."/>
            <person name="Grabherr M."/>
            <person name="Kleber M."/>
            <person name="Mauceli E."/>
            <person name="MacCallum I."/>
        </authorList>
    </citation>
    <scope>NUCLEOTIDE SEQUENCE [LARGE SCALE GENOMIC DNA]</scope>
    <source>
        <strain evidence="2">Tucson 15010-1051.87</strain>
    </source>
</reference>
<dbReference type="OrthoDB" id="7855565at2759"/>
<dbReference type="InParanoid" id="B4LUQ3"/>